<evidence type="ECO:0000313" key="3">
    <source>
        <dbReference type="EMBL" id="CAG5079812.1"/>
    </source>
</evidence>
<dbReference type="Proteomes" id="UP001158576">
    <property type="component" value="Chromosome PAR"/>
</dbReference>
<feature type="region of interest" description="Disordered" evidence="2">
    <location>
        <begin position="177"/>
        <end position="213"/>
    </location>
</feature>
<evidence type="ECO:0000256" key="1">
    <source>
        <dbReference type="SAM" id="Coils"/>
    </source>
</evidence>
<evidence type="ECO:0000313" key="4">
    <source>
        <dbReference type="Proteomes" id="UP001158576"/>
    </source>
</evidence>
<proteinExistence type="predicted"/>
<evidence type="ECO:0000256" key="2">
    <source>
        <dbReference type="SAM" id="MobiDB-lite"/>
    </source>
</evidence>
<sequence length="260" mass="29949">MIFPFFIFLFGVEGQKCPREWGKAWRKKILKLVNAADHYASIKKENKVLRLHDDCIPMISNFKCFEMESPNKKTCELIVWNTPEKSYRGICDETLQITHSDCENTICPTNFFFSLDGNSIPESYPFSSLNPASKKDCKEFVFTVLRNGSEIELNDDQCNRMVEATFDAIREINSNRGENSSSEILSRRSRTLTQSFSSIPKPIPKSKPDSNPAFPTAEFINDSSQKDEMNLVDILQQRIDEKDEEIKRLQESNKNCFNSL</sequence>
<accession>A0ABN7RK88</accession>
<gene>
    <name evidence="3" type="ORF">OKIOD_LOCUS939</name>
</gene>
<keyword evidence="1" id="KW-0175">Coiled coil</keyword>
<protein>
    <submittedName>
        <fullName evidence="3">Oidioi.mRNA.OKI2018_I69.PAR.g9381.t1.cds</fullName>
    </submittedName>
</protein>
<name>A0ABN7RK88_OIKDI</name>
<keyword evidence="4" id="KW-1185">Reference proteome</keyword>
<organism evidence="3 4">
    <name type="scientific">Oikopleura dioica</name>
    <name type="common">Tunicate</name>
    <dbReference type="NCBI Taxonomy" id="34765"/>
    <lineage>
        <taxon>Eukaryota</taxon>
        <taxon>Metazoa</taxon>
        <taxon>Chordata</taxon>
        <taxon>Tunicata</taxon>
        <taxon>Appendicularia</taxon>
        <taxon>Copelata</taxon>
        <taxon>Oikopleuridae</taxon>
        <taxon>Oikopleura</taxon>
    </lineage>
</organism>
<reference evidence="3 4" key="1">
    <citation type="submission" date="2021-04" db="EMBL/GenBank/DDBJ databases">
        <authorList>
            <person name="Bliznina A."/>
        </authorList>
    </citation>
    <scope>NUCLEOTIDE SEQUENCE [LARGE SCALE GENOMIC DNA]</scope>
</reference>
<dbReference type="EMBL" id="OU015568">
    <property type="protein sequence ID" value="CAG5079812.1"/>
    <property type="molecule type" value="Genomic_DNA"/>
</dbReference>
<feature type="coiled-coil region" evidence="1">
    <location>
        <begin position="232"/>
        <end position="259"/>
    </location>
</feature>